<feature type="compositionally biased region" description="Basic and acidic residues" evidence="1">
    <location>
        <begin position="10"/>
        <end position="23"/>
    </location>
</feature>
<evidence type="ECO:0000313" key="3">
    <source>
        <dbReference type="Proteomes" id="UP000762676"/>
    </source>
</evidence>
<accession>A0AAV4HDD6</accession>
<name>A0AAV4HDD6_9GAST</name>
<evidence type="ECO:0000313" key="2">
    <source>
        <dbReference type="EMBL" id="GFR95719.1"/>
    </source>
</evidence>
<dbReference type="Proteomes" id="UP000762676">
    <property type="component" value="Unassembled WGS sequence"/>
</dbReference>
<organism evidence="2 3">
    <name type="scientific">Elysia marginata</name>
    <dbReference type="NCBI Taxonomy" id="1093978"/>
    <lineage>
        <taxon>Eukaryota</taxon>
        <taxon>Metazoa</taxon>
        <taxon>Spiralia</taxon>
        <taxon>Lophotrochozoa</taxon>
        <taxon>Mollusca</taxon>
        <taxon>Gastropoda</taxon>
        <taxon>Heterobranchia</taxon>
        <taxon>Euthyneura</taxon>
        <taxon>Panpulmonata</taxon>
        <taxon>Sacoglossa</taxon>
        <taxon>Placobranchoidea</taxon>
        <taxon>Plakobranchidae</taxon>
        <taxon>Elysia</taxon>
    </lineage>
</organism>
<protein>
    <submittedName>
        <fullName evidence="2">Uncharacterized protein</fullName>
    </submittedName>
</protein>
<evidence type="ECO:0000256" key="1">
    <source>
        <dbReference type="SAM" id="MobiDB-lite"/>
    </source>
</evidence>
<proteinExistence type="predicted"/>
<feature type="region of interest" description="Disordered" evidence="1">
    <location>
        <begin position="1"/>
        <end position="24"/>
    </location>
</feature>
<keyword evidence="3" id="KW-1185">Reference proteome</keyword>
<comment type="caution">
    <text evidence="2">The sequence shown here is derived from an EMBL/GenBank/DDBJ whole genome shotgun (WGS) entry which is preliminary data.</text>
</comment>
<sequence length="91" mass="10302">MANDFLASGSRDRSSQLLEDKPRRQSVVSERWGRVNSARENTEELMRATGRGEVSHRILSPDSCHRLSFYLIYNAVCVEEGGVYLLTLLSL</sequence>
<reference evidence="2 3" key="1">
    <citation type="journal article" date="2021" name="Elife">
        <title>Chloroplast acquisition without the gene transfer in kleptoplastic sea slugs, Plakobranchus ocellatus.</title>
        <authorList>
            <person name="Maeda T."/>
            <person name="Takahashi S."/>
            <person name="Yoshida T."/>
            <person name="Shimamura S."/>
            <person name="Takaki Y."/>
            <person name="Nagai Y."/>
            <person name="Toyoda A."/>
            <person name="Suzuki Y."/>
            <person name="Arimoto A."/>
            <person name="Ishii H."/>
            <person name="Satoh N."/>
            <person name="Nishiyama T."/>
            <person name="Hasebe M."/>
            <person name="Maruyama T."/>
            <person name="Minagawa J."/>
            <person name="Obokata J."/>
            <person name="Shigenobu S."/>
        </authorList>
    </citation>
    <scope>NUCLEOTIDE SEQUENCE [LARGE SCALE GENOMIC DNA]</scope>
</reference>
<dbReference type="EMBL" id="BMAT01012629">
    <property type="protein sequence ID" value="GFR95719.1"/>
    <property type="molecule type" value="Genomic_DNA"/>
</dbReference>
<gene>
    <name evidence="2" type="ORF">ElyMa_006279600</name>
</gene>
<dbReference type="AlphaFoldDB" id="A0AAV4HDD6"/>